<dbReference type="SUPFAM" id="SSF118215">
    <property type="entry name" value="Proton glutamate symport protein"/>
    <property type="match status" value="1"/>
</dbReference>
<gene>
    <name evidence="7" type="ORF">Ciccas_013806</name>
</gene>
<comment type="similarity">
    <text evidence="6">Belongs to the dicarboxylate/amino acid:cation symporter (DAACS) (TC 2.A.23) family.</text>
</comment>
<dbReference type="InterPro" id="IPR001991">
    <property type="entry name" value="Na-dicarboxylate_symporter"/>
</dbReference>
<feature type="transmembrane region" description="Helical" evidence="6">
    <location>
        <begin position="257"/>
        <end position="277"/>
    </location>
</feature>
<keyword evidence="5 6" id="KW-0472">Membrane</keyword>
<dbReference type="GO" id="GO:0015293">
    <property type="term" value="F:symporter activity"/>
    <property type="evidence" value="ECO:0007669"/>
    <property type="project" value="UniProtKB-UniRule"/>
</dbReference>
<dbReference type="EMBL" id="JBJKFK010006756">
    <property type="protein sequence ID" value="KAL3307675.1"/>
    <property type="molecule type" value="Genomic_DNA"/>
</dbReference>
<dbReference type="PANTHER" id="PTHR11958:SF111">
    <property type="entry name" value="AMINO ACID TRANSPORTER"/>
    <property type="match status" value="1"/>
</dbReference>
<keyword evidence="3 6" id="KW-0812">Transmembrane</keyword>
<evidence type="ECO:0000256" key="6">
    <source>
        <dbReference type="RuleBase" id="RU361216"/>
    </source>
</evidence>
<organism evidence="7 8">
    <name type="scientific">Cichlidogyrus casuarinus</name>
    <dbReference type="NCBI Taxonomy" id="1844966"/>
    <lineage>
        <taxon>Eukaryota</taxon>
        <taxon>Metazoa</taxon>
        <taxon>Spiralia</taxon>
        <taxon>Lophotrochozoa</taxon>
        <taxon>Platyhelminthes</taxon>
        <taxon>Monogenea</taxon>
        <taxon>Monopisthocotylea</taxon>
        <taxon>Dactylogyridea</taxon>
        <taxon>Ancyrocephalidae</taxon>
        <taxon>Cichlidogyrus</taxon>
    </lineage>
</organism>
<name>A0ABD2PKP8_9PLAT</name>
<evidence type="ECO:0000256" key="4">
    <source>
        <dbReference type="ARBA" id="ARBA00022989"/>
    </source>
</evidence>
<accession>A0ABD2PKP8</accession>
<dbReference type="GO" id="GO:0016020">
    <property type="term" value="C:membrane"/>
    <property type="evidence" value="ECO:0007669"/>
    <property type="project" value="UniProtKB-SubCell"/>
</dbReference>
<keyword evidence="2 6" id="KW-0813">Transport</keyword>
<dbReference type="InterPro" id="IPR036458">
    <property type="entry name" value="Na:dicarbo_symporter_sf"/>
</dbReference>
<feature type="transmembrane region" description="Helical" evidence="6">
    <location>
        <begin position="126"/>
        <end position="148"/>
    </location>
</feature>
<feature type="transmembrane region" description="Helical" evidence="6">
    <location>
        <begin position="362"/>
        <end position="387"/>
    </location>
</feature>
<dbReference type="Pfam" id="PF00375">
    <property type="entry name" value="SDF"/>
    <property type="match status" value="1"/>
</dbReference>
<reference evidence="7 8" key="1">
    <citation type="submission" date="2024-11" db="EMBL/GenBank/DDBJ databases">
        <title>Adaptive evolution of stress response genes in parasites aligns with host niche diversity.</title>
        <authorList>
            <person name="Hahn C."/>
            <person name="Resl P."/>
        </authorList>
    </citation>
    <scope>NUCLEOTIDE SEQUENCE [LARGE SCALE GENOMIC DNA]</scope>
    <source>
        <strain evidence="7">EGGRZ-B1_66</strain>
        <tissue evidence="7">Body</tissue>
    </source>
</reference>
<dbReference type="Gene3D" id="1.10.3860.10">
    <property type="entry name" value="Sodium:dicarboxylate symporter"/>
    <property type="match status" value="1"/>
</dbReference>
<feature type="transmembrane region" description="Helical" evidence="6">
    <location>
        <begin position="51"/>
        <end position="71"/>
    </location>
</feature>
<feature type="transmembrane region" description="Helical" evidence="6">
    <location>
        <begin position="91"/>
        <end position="114"/>
    </location>
</feature>
<feature type="transmembrane region" description="Helical" evidence="6">
    <location>
        <begin position="212"/>
        <end position="230"/>
    </location>
</feature>
<evidence type="ECO:0000313" key="7">
    <source>
        <dbReference type="EMBL" id="KAL3307675.1"/>
    </source>
</evidence>
<dbReference type="InterPro" id="IPR050746">
    <property type="entry name" value="DAACS"/>
</dbReference>
<evidence type="ECO:0000256" key="5">
    <source>
        <dbReference type="ARBA" id="ARBA00023136"/>
    </source>
</evidence>
<evidence type="ECO:0000313" key="8">
    <source>
        <dbReference type="Proteomes" id="UP001626550"/>
    </source>
</evidence>
<dbReference type="PRINTS" id="PR00173">
    <property type="entry name" value="EDTRNSPORT"/>
</dbReference>
<sequence>MTVCNSLSGMPSYEQIRTAGSPRYRSADSNLEYISLSSQHRSSFWRCLRNNLLSILTVLGVCLGVAMGVGLRSLPLNDVARLWISMPGTVYLRLLQLTILPMVAGRVFLVTAGLNLKQHGRIGIFTLMYIVVANFLGASLGFCVSILIQNRPNATHLTSLPIVKSPTTSDIFIDLVYNIFPDNVLGIGIFNTETRYELLANKTYRRIVESQIGTNMIGLLVVATTMGLAAQKVGPKSEHLLQFFDSAATIVEQVVKWILKLTPIGVCFMITGPIITIETDLLTTLSKLGWLFGNFLIAVALQLVIMSIMIVVVTRRNPFKFFFVTCIDAYLITLATAMPLTAVPHIYEACDKSGISTRISRFIAPLAAVLKSDGSALYMMCAVTFAFSLQGPVDVAQLGIALLISSVLCFACPPIPSASMLIIITILSSLKGNCEEAVGMLFAIDWLTDRIRSGNNTLSTLTCILLTSKFGGFVDPETLPLLEPLDETCAGLEIDDTIMIPPLEDDEPELFISNTNSSTRHTNV</sequence>
<protein>
    <recommendedName>
        <fullName evidence="6">Amino acid transporter</fullName>
    </recommendedName>
</protein>
<feature type="transmembrane region" description="Helical" evidence="6">
    <location>
        <begin position="321"/>
        <end position="342"/>
    </location>
</feature>
<keyword evidence="6" id="KW-0769">Symport</keyword>
<proteinExistence type="inferred from homology"/>
<dbReference type="PANTHER" id="PTHR11958">
    <property type="entry name" value="SODIUM/DICARBOXYLATE SYMPORTER-RELATED"/>
    <property type="match status" value="1"/>
</dbReference>
<comment type="subcellular location">
    <subcellularLocation>
        <location evidence="1 6">Membrane</location>
        <topology evidence="1 6">Multi-pass membrane protein</topology>
    </subcellularLocation>
</comment>
<evidence type="ECO:0000256" key="1">
    <source>
        <dbReference type="ARBA" id="ARBA00004141"/>
    </source>
</evidence>
<evidence type="ECO:0000256" key="3">
    <source>
        <dbReference type="ARBA" id="ARBA00022692"/>
    </source>
</evidence>
<dbReference type="AlphaFoldDB" id="A0ABD2PKP8"/>
<keyword evidence="8" id="KW-1185">Reference proteome</keyword>
<evidence type="ECO:0000256" key="2">
    <source>
        <dbReference type="ARBA" id="ARBA00022448"/>
    </source>
</evidence>
<feature type="transmembrane region" description="Helical" evidence="6">
    <location>
        <begin position="399"/>
        <end position="427"/>
    </location>
</feature>
<comment type="caution">
    <text evidence="7">The sequence shown here is derived from an EMBL/GenBank/DDBJ whole genome shotgun (WGS) entry which is preliminary data.</text>
</comment>
<dbReference type="Proteomes" id="UP001626550">
    <property type="component" value="Unassembled WGS sequence"/>
</dbReference>
<feature type="transmembrane region" description="Helical" evidence="6">
    <location>
        <begin position="289"/>
        <end position="314"/>
    </location>
</feature>
<keyword evidence="4 6" id="KW-1133">Transmembrane helix</keyword>